<dbReference type="Proteomes" id="UP001497602">
    <property type="component" value="Unassembled WGS sequence"/>
</dbReference>
<dbReference type="Gene3D" id="1.10.10.60">
    <property type="entry name" value="Homeodomain-like"/>
    <property type="match status" value="2"/>
</dbReference>
<dbReference type="PANTHER" id="PTHR43280:SF29">
    <property type="entry name" value="ARAC-FAMILY TRANSCRIPTIONAL REGULATOR"/>
    <property type="match status" value="1"/>
</dbReference>
<evidence type="ECO:0000313" key="6">
    <source>
        <dbReference type="EMBL" id="CAL2107621.1"/>
    </source>
</evidence>
<keyword evidence="2 6" id="KW-0238">DNA-binding</keyword>
<organism evidence="6 7">
    <name type="scientific">Tenacibaculum vairaonense</name>
    <dbReference type="NCBI Taxonomy" id="3137860"/>
    <lineage>
        <taxon>Bacteria</taxon>
        <taxon>Pseudomonadati</taxon>
        <taxon>Bacteroidota</taxon>
        <taxon>Flavobacteriia</taxon>
        <taxon>Flavobacteriales</taxon>
        <taxon>Flavobacteriaceae</taxon>
        <taxon>Tenacibaculum</taxon>
    </lineage>
</organism>
<evidence type="ECO:0000259" key="5">
    <source>
        <dbReference type="PROSITE" id="PS01124"/>
    </source>
</evidence>
<feature type="transmembrane region" description="Helical" evidence="4">
    <location>
        <begin position="128"/>
        <end position="150"/>
    </location>
</feature>
<dbReference type="RefSeq" id="WP_348706177.1">
    <property type="nucleotide sequence ID" value="NZ_CAXIYA010000037.1"/>
</dbReference>
<dbReference type="InterPro" id="IPR020449">
    <property type="entry name" value="Tscrpt_reg_AraC-type_HTH"/>
</dbReference>
<feature type="transmembrane region" description="Helical" evidence="4">
    <location>
        <begin position="38"/>
        <end position="56"/>
    </location>
</feature>
<feature type="transmembrane region" description="Helical" evidence="4">
    <location>
        <begin position="170"/>
        <end position="188"/>
    </location>
</feature>
<proteinExistence type="predicted"/>
<name>A0ABP1FB62_9FLAO</name>
<feature type="transmembrane region" description="Helical" evidence="4">
    <location>
        <begin position="68"/>
        <end position="88"/>
    </location>
</feature>
<dbReference type="PROSITE" id="PS00041">
    <property type="entry name" value="HTH_ARAC_FAMILY_1"/>
    <property type="match status" value="1"/>
</dbReference>
<dbReference type="InterPro" id="IPR009057">
    <property type="entry name" value="Homeodomain-like_sf"/>
</dbReference>
<dbReference type="SMART" id="SM00342">
    <property type="entry name" value="HTH_ARAC"/>
    <property type="match status" value="1"/>
</dbReference>
<dbReference type="SUPFAM" id="SSF46689">
    <property type="entry name" value="Homeodomain-like"/>
    <property type="match status" value="1"/>
</dbReference>
<keyword evidence="4" id="KW-0812">Transmembrane</keyword>
<dbReference type="PROSITE" id="PS01124">
    <property type="entry name" value="HTH_ARAC_FAMILY_2"/>
    <property type="match status" value="1"/>
</dbReference>
<keyword evidence="7" id="KW-1185">Reference proteome</keyword>
<evidence type="ECO:0000256" key="1">
    <source>
        <dbReference type="ARBA" id="ARBA00023015"/>
    </source>
</evidence>
<dbReference type="GO" id="GO:0003677">
    <property type="term" value="F:DNA binding"/>
    <property type="evidence" value="ECO:0007669"/>
    <property type="project" value="UniProtKB-KW"/>
</dbReference>
<gene>
    <name evidence="6" type="ORF">T190115A13A_40143</name>
</gene>
<dbReference type="Pfam" id="PF12833">
    <property type="entry name" value="HTH_18"/>
    <property type="match status" value="1"/>
</dbReference>
<evidence type="ECO:0000256" key="3">
    <source>
        <dbReference type="ARBA" id="ARBA00023163"/>
    </source>
</evidence>
<sequence length="347" mass="40414">MNFNTPILFFFCALGVFNGFLLSLYFIFFHKVKRVQNLFLGILLLVLSTRIGKSVYTIFTPREDRDLLILQIGLSACFLIGVSLFFYIKTSIENKKKFPKIGKLHYAVLIAVILIVGLLKPYKTHRAFWANYFVQFIYGVWGVYVLAAGYLLKDIFSKLIKRERTTTSEIWLIAVFLANLLIYIAYIIGYFYLYLIGTLTFSFVFYGLLIFLLFKKNRETIFKDIPEKYKAKKIDKTEVDKLISDLNKLMQEEKLYKNSTLKLKDVAKELHIIPHKLSQLVNENLGKSFAQFINEYRVEEAKNIIKQNTQYTLESIGYEAGFSSKSSFYATFKKNTGMTPSEYKNQE</sequence>
<feature type="transmembrane region" description="Helical" evidence="4">
    <location>
        <begin position="104"/>
        <end position="122"/>
    </location>
</feature>
<evidence type="ECO:0000313" key="7">
    <source>
        <dbReference type="Proteomes" id="UP001497602"/>
    </source>
</evidence>
<evidence type="ECO:0000256" key="4">
    <source>
        <dbReference type="SAM" id="Phobius"/>
    </source>
</evidence>
<feature type="domain" description="HTH araC/xylS-type" evidence="5">
    <location>
        <begin position="240"/>
        <end position="346"/>
    </location>
</feature>
<keyword evidence="4" id="KW-0472">Membrane</keyword>
<dbReference type="InterPro" id="IPR018062">
    <property type="entry name" value="HTH_AraC-typ_CS"/>
</dbReference>
<dbReference type="EMBL" id="CAXJRC010000041">
    <property type="protein sequence ID" value="CAL2107621.1"/>
    <property type="molecule type" value="Genomic_DNA"/>
</dbReference>
<keyword evidence="1" id="KW-0805">Transcription regulation</keyword>
<evidence type="ECO:0000256" key="2">
    <source>
        <dbReference type="ARBA" id="ARBA00023125"/>
    </source>
</evidence>
<comment type="caution">
    <text evidence="6">The sequence shown here is derived from an EMBL/GenBank/DDBJ whole genome shotgun (WGS) entry which is preliminary data.</text>
</comment>
<feature type="transmembrane region" description="Helical" evidence="4">
    <location>
        <begin position="6"/>
        <end position="26"/>
    </location>
</feature>
<dbReference type="PANTHER" id="PTHR43280">
    <property type="entry name" value="ARAC-FAMILY TRANSCRIPTIONAL REGULATOR"/>
    <property type="match status" value="1"/>
</dbReference>
<feature type="transmembrane region" description="Helical" evidence="4">
    <location>
        <begin position="194"/>
        <end position="214"/>
    </location>
</feature>
<dbReference type="PRINTS" id="PR00032">
    <property type="entry name" value="HTHARAC"/>
</dbReference>
<keyword evidence="4" id="KW-1133">Transmembrane helix</keyword>
<protein>
    <submittedName>
        <fullName evidence="6">DNA-binding protein</fullName>
    </submittedName>
</protein>
<accession>A0ABP1FB62</accession>
<reference evidence="6 7" key="1">
    <citation type="submission" date="2024-05" db="EMBL/GenBank/DDBJ databases">
        <authorList>
            <person name="Duchaud E."/>
        </authorList>
    </citation>
    <scope>NUCLEOTIDE SEQUENCE [LARGE SCALE GENOMIC DNA]</scope>
    <source>
        <strain evidence="6">Ena-SAMPLE-TAB-13-05-2024-13:56:06:370-140305</strain>
    </source>
</reference>
<keyword evidence="3" id="KW-0804">Transcription</keyword>
<dbReference type="InterPro" id="IPR018060">
    <property type="entry name" value="HTH_AraC"/>
</dbReference>